<dbReference type="InterPro" id="IPR012902">
    <property type="entry name" value="N_methyl_site"/>
</dbReference>
<keyword evidence="1" id="KW-1133">Transmembrane helix</keyword>
<sequence length="332" mass="35828">MRAAQPQHGSSGFTLLEVILASGLSVVIMVSLVAAIRFYLIQVDGSKSSIEQAQLGRAVIRTIENDLRNAIWKNEIDFTSVEQLAADSLASGAGDLSGMAAQAGIDPAMAADALAGANTENIASSTVLPTMIGLYGNSTELQVDISRVPRIDEYDPQYTSIISREIGDIPSDIKTVTYFLLQPGVNSLNHGTVGDAGITEEQFGLVRRELDRAVTQYAMNDGNALDLDASAEILAPEVSFLAFRYFDGLGWLDEWDSEAMGGLPMAVDVMIAVRDPQSTEALQAEDPTLMPMDDNGNPVGQIYRRLIRIPIAKPYEEEEESLEMDAEGDLPI</sequence>
<evidence type="ECO:0000313" key="3">
    <source>
        <dbReference type="Proteomes" id="UP000237819"/>
    </source>
</evidence>
<dbReference type="EMBL" id="PUHZ01000025">
    <property type="protein sequence ID" value="PQO42487.1"/>
    <property type="molecule type" value="Genomic_DNA"/>
</dbReference>
<comment type="caution">
    <text evidence="2">The sequence shown here is derived from an EMBL/GenBank/DDBJ whole genome shotgun (WGS) entry which is preliminary data.</text>
</comment>
<dbReference type="Proteomes" id="UP000237819">
    <property type="component" value="Unassembled WGS sequence"/>
</dbReference>
<evidence type="ECO:0000313" key="2">
    <source>
        <dbReference type="EMBL" id="PQO42487.1"/>
    </source>
</evidence>
<gene>
    <name evidence="2" type="ORF">C5Y93_29620</name>
</gene>
<dbReference type="OrthoDB" id="9812770at2"/>
<dbReference type="AlphaFoldDB" id="A0A2S8GDF6"/>
<feature type="transmembrane region" description="Helical" evidence="1">
    <location>
        <begin position="12"/>
        <end position="40"/>
    </location>
</feature>
<keyword evidence="1" id="KW-0812">Transmembrane</keyword>
<dbReference type="RefSeq" id="WP_105339064.1">
    <property type="nucleotide sequence ID" value="NZ_PUHZ01000025.1"/>
</dbReference>
<dbReference type="SUPFAM" id="SSF54523">
    <property type="entry name" value="Pili subunits"/>
    <property type="match status" value="1"/>
</dbReference>
<reference evidence="2 3" key="1">
    <citation type="submission" date="2018-02" db="EMBL/GenBank/DDBJ databases">
        <title>Comparative genomes isolates from brazilian mangrove.</title>
        <authorList>
            <person name="Araujo J.E."/>
            <person name="Taketani R.G."/>
            <person name="Silva M.C.P."/>
            <person name="Loureco M.V."/>
            <person name="Andreote F.D."/>
        </authorList>
    </citation>
    <scope>NUCLEOTIDE SEQUENCE [LARGE SCALE GENOMIC DNA]</scope>
    <source>
        <strain evidence="2 3">Nap-Phe MGV</strain>
    </source>
</reference>
<accession>A0A2S8GDF6</accession>
<evidence type="ECO:0000256" key="1">
    <source>
        <dbReference type="SAM" id="Phobius"/>
    </source>
</evidence>
<organism evidence="2 3">
    <name type="scientific">Blastopirellula marina</name>
    <dbReference type="NCBI Taxonomy" id="124"/>
    <lineage>
        <taxon>Bacteria</taxon>
        <taxon>Pseudomonadati</taxon>
        <taxon>Planctomycetota</taxon>
        <taxon>Planctomycetia</taxon>
        <taxon>Pirellulales</taxon>
        <taxon>Pirellulaceae</taxon>
        <taxon>Blastopirellula</taxon>
    </lineage>
</organism>
<keyword evidence="1" id="KW-0472">Membrane</keyword>
<evidence type="ECO:0008006" key="4">
    <source>
        <dbReference type="Google" id="ProtNLM"/>
    </source>
</evidence>
<dbReference type="InterPro" id="IPR045584">
    <property type="entry name" value="Pilin-like"/>
</dbReference>
<name>A0A2S8GDF6_9BACT</name>
<protein>
    <recommendedName>
        <fullName evidence="4">Prepilin-type cleavage/methylation domain-containing protein</fullName>
    </recommendedName>
</protein>
<proteinExistence type="predicted"/>
<dbReference type="PROSITE" id="PS00409">
    <property type="entry name" value="PROKAR_NTER_METHYL"/>
    <property type="match status" value="1"/>
</dbReference>